<dbReference type="AlphaFoldDB" id="A0A0P0N2K8"/>
<dbReference type="SFLD" id="SFLDS00029">
    <property type="entry name" value="Radical_SAM"/>
    <property type="match status" value="1"/>
</dbReference>
<protein>
    <recommendedName>
        <fullName evidence="1">Radical SAM core domain-containing protein</fullName>
    </recommendedName>
</protein>
<dbReference type="RefSeq" id="WP_055408892.1">
    <property type="nucleotide sequence ID" value="NZ_CP013011.1"/>
</dbReference>
<dbReference type="KEGG" id="pdl:Pyrde_1080"/>
<dbReference type="OrthoDB" id="358785at2157"/>
<dbReference type="Proteomes" id="UP000058613">
    <property type="component" value="Chromosome"/>
</dbReference>
<dbReference type="Pfam" id="PF04055">
    <property type="entry name" value="Radical_SAM"/>
    <property type="match status" value="1"/>
</dbReference>
<dbReference type="SUPFAM" id="SSF102114">
    <property type="entry name" value="Radical SAM enzymes"/>
    <property type="match status" value="1"/>
</dbReference>
<dbReference type="InterPro" id="IPR058240">
    <property type="entry name" value="rSAM_sf"/>
</dbReference>
<dbReference type="EMBL" id="CP013011">
    <property type="protein sequence ID" value="ALL01128.1"/>
    <property type="molecule type" value="Genomic_DNA"/>
</dbReference>
<name>A0A0P0N2K8_9CREN</name>
<dbReference type="GeneID" id="26099418"/>
<sequence>MAKPRRVLILDGYTDEPAGFGVPPYIDVYPRYIAGAFWHIDKSIEIHYLTVDQARVDIREFVKKANTYDTVVVIAGAVVPGKYLGGEPIKLEELKQWFRLVDKPFKILVGAAARWGIGNEGGTVASLPKSVKENFDVIVTGDPEAYILDYTRYGPEHAEPWRIVDDMNIVSEVAVKGARIVRQHPNHGYNLIAEIETFRSCSRWISGGCSFCVTKLYGRPKQRSPRDIVREVEALYRARVRHFRIGRQADILVYGSTSLGQEEWPRPNPRALEQLFYGIRCVAPGLKTLHIDNMNAGTIVRYLDESIEALKVIIKYHTPGDVAALGIETADPRVVKANNLKTLPEESLKAIEVINHYGNRPGYNGLPELLPGINFVLGLAGETAETYRLNEEFIKTIYERGLLLRRINVRKVLVLPGTTMARVGTKIIQKHRSLAKRFQRIVNEYSRRFLERLLPRGSMLSYVYVERYDARLGVTFARQAGSYPIVVEMPCRVDAPAVIRVAIYGYSGRSVRGLPVPLNANTARVTTIAKLLGRSRAAVIASRRPFRSVEELYSVLKPEEYRYFSLSGFTC</sequence>
<dbReference type="InterPro" id="IPR023404">
    <property type="entry name" value="rSAM_horseshoe"/>
</dbReference>
<feature type="domain" description="Radical SAM core" evidence="1">
    <location>
        <begin position="187"/>
        <end position="451"/>
    </location>
</feature>
<evidence type="ECO:0000313" key="3">
    <source>
        <dbReference type="Proteomes" id="UP000058613"/>
    </source>
</evidence>
<gene>
    <name evidence="2" type="ORF">Pyrde_1080</name>
</gene>
<dbReference type="Gene3D" id="3.80.30.20">
    <property type="entry name" value="tm_1862 like domain"/>
    <property type="match status" value="1"/>
</dbReference>
<evidence type="ECO:0000313" key="2">
    <source>
        <dbReference type="EMBL" id="ALL01128.1"/>
    </source>
</evidence>
<proteinExistence type="predicted"/>
<dbReference type="GO" id="GO:0003824">
    <property type="term" value="F:catalytic activity"/>
    <property type="evidence" value="ECO:0007669"/>
    <property type="project" value="InterPro"/>
</dbReference>
<dbReference type="PANTHER" id="PTHR43324">
    <property type="match status" value="1"/>
</dbReference>
<organism evidence="2 3">
    <name type="scientific">Pyrodictium delaneyi</name>
    <dbReference type="NCBI Taxonomy" id="1273541"/>
    <lineage>
        <taxon>Archaea</taxon>
        <taxon>Thermoproteota</taxon>
        <taxon>Thermoprotei</taxon>
        <taxon>Desulfurococcales</taxon>
        <taxon>Pyrodictiaceae</taxon>
        <taxon>Pyrodictium</taxon>
    </lineage>
</organism>
<evidence type="ECO:0000259" key="1">
    <source>
        <dbReference type="PROSITE" id="PS51918"/>
    </source>
</evidence>
<reference evidence="2 3" key="1">
    <citation type="submission" date="2015-10" db="EMBL/GenBank/DDBJ databases">
        <title>Complete genome sequence of hyperthermophilic archaeon Pyrodictium delaneyi Su06.</title>
        <authorList>
            <person name="Jung J.-H."/>
            <person name="Lin J."/>
            <person name="Holden J.F."/>
            <person name="Park C.-S."/>
        </authorList>
    </citation>
    <scope>NUCLEOTIDE SEQUENCE [LARGE SCALE GENOMIC DNA]</scope>
    <source>
        <strain evidence="2 3">Su06</strain>
    </source>
</reference>
<dbReference type="SFLD" id="SFLDG01082">
    <property type="entry name" value="B12-binding_domain_containing"/>
    <property type="match status" value="1"/>
</dbReference>
<dbReference type="PROSITE" id="PS51918">
    <property type="entry name" value="RADICAL_SAM"/>
    <property type="match status" value="1"/>
</dbReference>
<dbReference type="GO" id="GO:0051536">
    <property type="term" value="F:iron-sulfur cluster binding"/>
    <property type="evidence" value="ECO:0007669"/>
    <property type="project" value="InterPro"/>
</dbReference>
<dbReference type="STRING" id="1273541.Pyrde_1080"/>
<dbReference type="SMART" id="SM00729">
    <property type="entry name" value="Elp3"/>
    <property type="match status" value="1"/>
</dbReference>
<dbReference type="PANTHER" id="PTHR43324:SF1">
    <property type="entry name" value="RADICAL SAM CORE DOMAIN-CONTAINING PROTEIN"/>
    <property type="match status" value="1"/>
</dbReference>
<dbReference type="InterPro" id="IPR006638">
    <property type="entry name" value="Elp3/MiaA/NifB-like_rSAM"/>
</dbReference>
<accession>A0A0P0N2K8</accession>
<dbReference type="InterPro" id="IPR007197">
    <property type="entry name" value="rSAM"/>
</dbReference>